<dbReference type="Proteomes" id="UP000590442">
    <property type="component" value="Unassembled WGS sequence"/>
</dbReference>
<reference evidence="1 2" key="1">
    <citation type="submission" date="2020-03" db="EMBL/GenBank/DDBJ databases">
        <title>Genomic Encyclopedia of Type Strains, Phase IV (KMG-IV): sequencing the most valuable type-strain genomes for metagenomic binning, comparative biology and taxonomic classification.</title>
        <authorList>
            <person name="Goeker M."/>
        </authorList>
    </citation>
    <scope>NUCLEOTIDE SEQUENCE [LARGE SCALE GENOMIC DNA]</scope>
    <source>
        <strain evidence="1 2">DSM 29762</strain>
    </source>
</reference>
<evidence type="ECO:0000313" key="1">
    <source>
        <dbReference type="EMBL" id="NJB72917.1"/>
    </source>
</evidence>
<keyword evidence="2" id="KW-1185">Reference proteome</keyword>
<name>A0A846R0E8_9FLAO</name>
<protein>
    <submittedName>
        <fullName evidence="1">Uncharacterized protein</fullName>
    </submittedName>
</protein>
<dbReference type="AlphaFoldDB" id="A0A846R0E8"/>
<evidence type="ECO:0000313" key="2">
    <source>
        <dbReference type="Proteomes" id="UP000590442"/>
    </source>
</evidence>
<accession>A0A846R0E8</accession>
<dbReference type="EMBL" id="JAATJJ010000003">
    <property type="protein sequence ID" value="NJB72917.1"/>
    <property type="molecule type" value="Genomic_DNA"/>
</dbReference>
<sequence length="159" mass="18743">MKLIIGIIIVLIGVFIVLKKRNIEKTKSYKWNLENENLKTDFTNILSKKPNLEYLIVEFDSYYIQYKGFVKSKEFYSEIVSNEFLDEKNQYSENQKNGIFSLGFLEPKKKDSDGNISPNYSKWYGAKSKNEIDLIFNELIKILESIYGLKKGTEIKLRW</sequence>
<organism evidence="1 2">
    <name type="scientific">Saonia flava</name>
    <dbReference type="NCBI Taxonomy" id="523696"/>
    <lineage>
        <taxon>Bacteria</taxon>
        <taxon>Pseudomonadati</taxon>
        <taxon>Bacteroidota</taxon>
        <taxon>Flavobacteriia</taxon>
        <taxon>Flavobacteriales</taxon>
        <taxon>Flavobacteriaceae</taxon>
        <taxon>Saonia</taxon>
    </lineage>
</organism>
<comment type="caution">
    <text evidence="1">The sequence shown here is derived from an EMBL/GenBank/DDBJ whole genome shotgun (WGS) entry which is preliminary data.</text>
</comment>
<gene>
    <name evidence="1" type="ORF">GGR42_003415</name>
</gene>
<dbReference type="RefSeq" id="WP_167966579.1">
    <property type="nucleotide sequence ID" value="NZ_JAATJJ010000003.1"/>
</dbReference>
<proteinExistence type="predicted"/>